<dbReference type="GeneID" id="68118892"/>
<evidence type="ECO:0000313" key="2">
    <source>
        <dbReference type="EMBL" id="KAF0982222.1"/>
    </source>
</evidence>
<feature type="compositionally biased region" description="Low complexity" evidence="1">
    <location>
        <begin position="10"/>
        <end position="35"/>
    </location>
</feature>
<proteinExistence type="predicted"/>
<dbReference type="Proteomes" id="UP000444721">
    <property type="component" value="Unassembled WGS sequence"/>
</dbReference>
<keyword evidence="3" id="KW-1185">Reference proteome</keyword>
<evidence type="ECO:0000256" key="1">
    <source>
        <dbReference type="SAM" id="MobiDB-lite"/>
    </source>
</evidence>
<dbReference type="RefSeq" id="XP_044566935.1">
    <property type="nucleotide sequence ID" value="XM_044702112.1"/>
</dbReference>
<protein>
    <recommendedName>
        <fullName evidence="4">No apical meristem-associated C-terminal domain-containing protein</fullName>
    </recommendedName>
</protein>
<name>A0A6A5C5X9_NAEFO</name>
<dbReference type="VEuPathDB" id="AmoebaDB:NF0097040"/>
<dbReference type="EMBL" id="VFQX01000011">
    <property type="protein sequence ID" value="KAF0982222.1"/>
    <property type="molecule type" value="Genomic_DNA"/>
</dbReference>
<dbReference type="VEuPathDB" id="AmoebaDB:FDP41_011677"/>
<dbReference type="AlphaFoldDB" id="A0A6A5C5X9"/>
<sequence length="118" mass="13338">MPKNNNIRNSHSSSTIGTTTSSKKSESSKTTFSSGGVEGIKKKRVNAQTQLVNSIRKKKMEKALQHEYELEKLHKEEERNDFLSKINDENAVSTVEGQFDMMRGLLKKNKQTIGFGYV</sequence>
<organism evidence="2 3">
    <name type="scientific">Naegleria fowleri</name>
    <name type="common">Brain eating amoeba</name>
    <dbReference type="NCBI Taxonomy" id="5763"/>
    <lineage>
        <taxon>Eukaryota</taxon>
        <taxon>Discoba</taxon>
        <taxon>Heterolobosea</taxon>
        <taxon>Tetramitia</taxon>
        <taxon>Eutetramitia</taxon>
        <taxon>Vahlkampfiidae</taxon>
        <taxon>Naegleria</taxon>
    </lineage>
</organism>
<feature type="region of interest" description="Disordered" evidence="1">
    <location>
        <begin position="1"/>
        <end position="44"/>
    </location>
</feature>
<dbReference type="VEuPathDB" id="AmoebaDB:NfTy_018070"/>
<accession>A0A6A5C5X9</accession>
<gene>
    <name evidence="2" type="ORF">FDP41_011677</name>
</gene>
<evidence type="ECO:0000313" key="3">
    <source>
        <dbReference type="Proteomes" id="UP000444721"/>
    </source>
</evidence>
<reference evidence="2 3" key="1">
    <citation type="journal article" date="2019" name="Sci. Rep.">
        <title>Nanopore sequencing improves the draft genome of the human pathogenic amoeba Naegleria fowleri.</title>
        <authorList>
            <person name="Liechti N."/>
            <person name="Schurch N."/>
            <person name="Bruggmann R."/>
            <person name="Wittwer M."/>
        </authorList>
    </citation>
    <scope>NUCLEOTIDE SEQUENCE [LARGE SCALE GENOMIC DNA]</scope>
    <source>
        <strain evidence="2 3">ATCC 30894</strain>
    </source>
</reference>
<evidence type="ECO:0008006" key="4">
    <source>
        <dbReference type="Google" id="ProtNLM"/>
    </source>
</evidence>
<comment type="caution">
    <text evidence="2">The sequence shown here is derived from an EMBL/GenBank/DDBJ whole genome shotgun (WGS) entry which is preliminary data.</text>
</comment>